<reference evidence="16 17" key="1">
    <citation type="journal article" date="2021" name="Sci. Rep.">
        <title>The distribution of antibiotic resistance genes in chicken gut microbiota commensals.</title>
        <authorList>
            <person name="Juricova H."/>
            <person name="Matiasovicova J."/>
            <person name="Kubasova T."/>
            <person name="Cejkova D."/>
            <person name="Rychlik I."/>
        </authorList>
    </citation>
    <scope>NUCLEOTIDE SEQUENCE [LARGE SCALE GENOMIC DNA]</scope>
    <source>
        <strain evidence="16 17">An829</strain>
    </source>
</reference>
<evidence type="ECO:0000256" key="1">
    <source>
        <dbReference type="ARBA" id="ARBA00000085"/>
    </source>
</evidence>
<evidence type="ECO:0000256" key="12">
    <source>
        <dbReference type="ARBA" id="ARBA00023136"/>
    </source>
</evidence>
<evidence type="ECO:0000256" key="9">
    <source>
        <dbReference type="ARBA" id="ARBA00022840"/>
    </source>
</evidence>
<evidence type="ECO:0000256" key="14">
    <source>
        <dbReference type="SAM" id="Phobius"/>
    </source>
</evidence>
<evidence type="ECO:0000256" key="6">
    <source>
        <dbReference type="ARBA" id="ARBA00022692"/>
    </source>
</evidence>
<proteinExistence type="predicted"/>
<sequence>MPNDTLAADRPKNAPKTRLIDSLLVRLLAALVASLIVFVAATAWWVYSDARDEAYFSQDESLFEVTAALARADVASVLPRALTMDPQRFEARIESDEPLPSDAASADRRNGMRMGMGMHRHGRMHRRMMEMMGEDPSQCPMAIRPDGSQAPAPGNGQTPARRTFIPSGETVLVRLLPKQGQAVPIVFGEDLAGGFSTPMIDGAPHRLCLLFLPNGRYTAVAEPLKLQEAIVQEEAIRAVTPLLVLLPVLALVLSGILWAGMRPLTRAAKTVSRRGADDLTPLPLEGVPSEARPFVEAVNGLLARVDAARTRELRFTADAAHELRSPLTSLTIEAEHLSKLELPAEARRIVENLESGLERSVHQVSQLLLFARAQTGESKAALLRDAKPWDLTELAGELIEPLLPALDKKTVRFEAEGLEAADDVHGLSRTAAGAIIRNLLENAVRYTPEGGLVKLEAHRGVDAGKAFLEVIVLDSGPGIPPEERARVFDPFYRIAGTRELGTGLGLAIVKTYADMTGARVTLDYARSEEAAASEGLGRGLRAAVRFPLAANTPQA</sequence>
<comment type="caution">
    <text evidence="16">The sequence shown here is derived from an EMBL/GenBank/DDBJ whole genome shotgun (WGS) entry which is preliminary data.</text>
</comment>
<keyword evidence="10 14" id="KW-1133">Transmembrane helix</keyword>
<evidence type="ECO:0000256" key="8">
    <source>
        <dbReference type="ARBA" id="ARBA00022777"/>
    </source>
</evidence>
<comment type="catalytic activity">
    <reaction evidence="1">
        <text>ATP + protein L-histidine = ADP + protein N-phospho-L-histidine.</text>
        <dbReference type="EC" id="2.7.13.3"/>
    </reaction>
</comment>
<keyword evidence="7" id="KW-0547">Nucleotide-binding</keyword>
<dbReference type="PANTHER" id="PTHR45436:SF14">
    <property type="entry name" value="SENSOR PROTEIN QSEC"/>
    <property type="match status" value="1"/>
</dbReference>
<dbReference type="EC" id="2.7.13.3" evidence="3"/>
<dbReference type="PANTHER" id="PTHR45436">
    <property type="entry name" value="SENSOR HISTIDINE KINASE YKOH"/>
    <property type="match status" value="1"/>
</dbReference>
<dbReference type="Pfam" id="PF02518">
    <property type="entry name" value="HATPase_c"/>
    <property type="match status" value="1"/>
</dbReference>
<dbReference type="InterPro" id="IPR003661">
    <property type="entry name" value="HisK_dim/P_dom"/>
</dbReference>
<evidence type="ECO:0000256" key="13">
    <source>
        <dbReference type="SAM" id="MobiDB-lite"/>
    </source>
</evidence>
<keyword evidence="5" id="KW-0808">Transferase</keyword>
<keyword evidence="9" id="KW-0067">ATP-binding</keyword>
<feature type="domain" description="Histidine kinase" evidence="15">
    <location>
        <begin position="318"/>
        <end position="550"/>
    </location>
</feature>
<gene>
    <name evidence="16" type="ORF">H6A60_09990</name>
</gene>
<keyword evidence="12 14" id="KW-0472">Membrane</keyword>
<dbReference type="InterPro" id="IPR036890">
    <property type="entry name" value="HATPase_C_sf"/>
</dbReference>
<dbReference type="Gene3D" id="1.10.287.130">
    <property type="match status" value="1"/>
</dbReference>
<dbReference type="PROSITE" id="PS50109">
    <property type="entry name" value="HIS_KIN"/>
    <property type="match status" value="1"/>
</dbReference>
<dbReference type="CDD" id="cd00082">
    <property type="entry name" value="HisKA"/>
    <property type="match status" value="1"/>
</dbReference>
<evidence type="ECO:0000256" key="2">
    <source>
        <dbReference type="ARBA" id="ARBA00004141"/>
    </source>
</evidence>
<dbReference type="PRINTS" id="PR00344">
    <property type="entry name" value="BCTRLSENSOR"/>
</dbReference>
<dbReference type="InterPro" id="IPR005467">
    <property type="entry name" value="His_kinase_dom"/>
</dbReference>
<dbReference type="Gene3D" id="3.30.565.10">
    <property type="entry name" value="Histidine kinase-like ATPase, C-terminal domain"/>
    <property type="match status" value="1"/>
</dbReference>
<feature type="transmembrane region" description="Helical" evidence="14">
    <location>
        <begin position="23"/>
        <end position="47"/>
    </location>
</feature>
<dbReference type="SMART" id="SM00388">
    <property type="entry name" value="HisKA"/>
    <property type="match status" value="1"/>
</dbReference>
<dbReference type="EMBL" id="JACJJC010000021">
    <property type="protein sequence ID" value="MBM6704812.1"/>
    <property type="molecule type" value="Genomic_DNA"/>
</dbReference>
<dbReference type="InterPro" id="IPR003594">
    <property type="entry name" value="HATPase_dom"/>
</dbReference>
<dbReference type="InterPro" id="IPR036097">
    <property type="entry name" value="HisK_dim/P_sf"/>
</dbReference>
<feature type="region of interest" description="Disordered" evidence="13">
    <location>
        <begin position="94"/>
        <end position="116"/>
    </location>
</feature>
<evidence type="ECO:0000256" key="10">
    <source>
        <dbReference type="ARBA" id="ARBA00022989"/>
    </source>
</evidence>
<dbReference type="InterPro" id="IPR050428">
    <property type="entry name" value="TCS_sensor_his_kinase"/>
</dbReference>
<accession>A0ABS2DU44</accession>
<dbReference type="RefSeq" id="WP_205104158.1">
    <property type="nucleotide sequence ID" value="NZ_JACJJC010000021.1"/>
</dbReference>
<name>A0ABS2DU44_9BURK</name>
<evidence type="ECO:0000313" key="17">
    <source>
        <dbReference type="Proteomes" id="UP000715095"/>
    </source>
</evidence>
<dbReference type="Pfam" id="PF00512">
    <property type="entry name" value="HisKA"/>
    <property type="match status" value="1"/>
</dbReference>
<protein>
    <recommendedName>
        <fullName evidence="3">histidine kinase</fullName>
        <ecNumber evidence="3">2.7.13.3</ecNumber>
    </recommendedName>
</protein>
<keyword evidence="11" id="KW-0902">Two-component regulatory system</keyword>
<keyword evidence="8" id="KW-0418">Kinase</keyword>
<feature type="transmembrane region" description="Helical" evidence="14">
    <location>
        <begin position="238"/>
        <end position="259"/>
    </location>
</feature>
<organism evidence="16 17">
    <name type="scientific">Sutterella massiliensis</name>
    <dbReference type="NCBI Taxonomy" id="1816689"/>
    <lineage>
        <taxon>Bacteria</taxon>
        <taxon>Pseudomonadati</taxon>
        <taxon>Pseudomonadota</taxon>
        <taxon>Betaproteobacteria</taxon>
        <taxon>Burkholderiales</taxon>
        <taxon>Sutterellaceae</taxon>
        <taxon>Sutterella</taxon>
    </lineage>
</organism>
<evidence type="ECO:0000256" key="4">
    <source>
        <dbReference type="ARBA" id="ARBA00022553"/>
    </source>
</evidence>
<evidence type="ECO:0000256" key="11">
    <source>
        <dbReference type="ARBA" id="ARBA00023012"/>
    </source>
</evidence>
<dbReference type="SMART" id="SM00387">
    <property type="entry name" value="HATPase_c"/>
    <property type="match status" value="1"/>
</dbReference>
<dbReference type="SUPFAM" id="SSF55874">
    <property type="entry name" value="ATPase domain of HSP90 chaperone/DNA topoisomerase II/histidine kinase"/>
    <property type="match status" value="1"/>
</dbReference>
<dbReference type="CDD" id="cd00075">
    <property type="entry name" value="HATPase"/>
    <property type="match status" value="1"/>
</dbReference>
<dbReference type="InterPro" id="IPR004358">
    <property type="entry name" value="Sig_transdc_His_kin-like_C"/>
</dbReference>
<keyword evidence="4" id="KW-0597">Phosphoprotein</keyword>
<evidence type="ECO:0000256" key="5">
    <source>
        <dbReference type="ARBA" id="ARBA00022679"/>
    </source>
</evidence>
<keyword evidence="6 14" id="KW-0812">Transmembrane</keyword>
<evidence type="ECO:0000313" key="16">
    <source>
        <dbReference type="EMBL" id="MBM6704812.1"/>
    </source>
</evidence>
<evidence type="ECO:0000256" key="7">
    <source>
        <dbReference type="ARBA" id="ARBA00022741"/>
    </source>
</evidence>
<evidence type="ECO:0000259" key="15">
    <source>
        <dbReference type="PROSITE" id="PS50109"/>
    </source>
</evidence>
<dbReference type="Proteomes" id="UP000715095">
    <property type="component" value="Unassembled WGS sequence"/>
</dbReference>
<evidence type="ECO:0000256" key="3">
    <source>
        <dbReference type="ARBA" id="ARBA00012438"/>
    </source>
</evidence>
<keyword evidence="17" id="KW-1185">Reference proteome</keyword>
<dbReference type="SUPFAM" id="SSF47384">
    <property type="entry name" value="Homodimeric domain of signal transducing histidine kinase"/>
    <property type="match status" value="1"/>
</dbReference>
<comment type="subcellular location">
    <subcellularLocation>
        <location evidence="2">Membrane</location>
        <topology evidence="2">Multi-pass membrane protein</topology>
    </subcellularLocation>
</comment>